<reference evidence="8 9" key="1">
    <citation type="submission" date="2019-01" db="EMBL/GenBank/DDBJ databases">
        <title>Egibacter rhizosphaerae EGI 80759T.</title>
        <authorList>
            <person name="Chen D.-D."/>
            <person name="Tian Y."/>
            <person name="Jiao J.-Y."/>
            <person name="Zhang X.-T."/>
            <person name="Zhang Y.-G."/>
            <person name="Zhang Y."/>
            <person name="Xiao M."/>
            <person name="Shu W.-S."/>
            <person name="Li W.-J."/>
        </authorList>
    </citation>
    <scope>NUCLEOTIDE SEQUENCE [LARGE SCALE GENOMIC DNA]</scope>
    <source>
        <strain evidence="8 9">EGI 80759</strain>
    </source>
</reference>
<dbReference type="InterPro" id="IPR027474">
    <property type="entry name" value="L-asparaginase_N"/>
</dbReference>
<evidence type="ECO:0000256" key="4">
    <source>
        <dbReference type="PIRSR" id="PIRSR001220-2"/>
    </source>
</evidence>
<evidence type="ECO:0000259" key="7">
    <source>
        <dbReference type="Pfam" id="PF17763"/>
    </source>
</evidence>
<feature type="domain" description="Asparaginase/glutaminase C-terminal" evidence="7">
    <location>
        <begin position="214"/>
        <end position="327"/>
    </location>
</feature>
<name>A0A411YEZ3_9ACTN</name>
<dbReference type="Pfam" id="PF00710">
    <property type="entry name" value="Asparaginase"/>
    <property type="match status" value="1"/>
</dbReference>
<dbReference type="EMBL" id="CP036402">
    <property type="protein sequence ID" value="QBI19788.1"/>
    <property type="molecule type" value="Genomic_DNA"/>
</dbReference>
<dbReference type="Gene3D" id="3.40.50.1170">
    <property type="entry name" value="L-asparaginase, N-terminal domain"/>
    <property type="match status" value="1"/>
</dbReference>
<evidence type="ECO:0000313" key="9">
    <source>
        <dbReference type="Proteomes" id="UP000291469"/>
    </source>
</evidence>
<keyword evidence="9" id="KW-1185">Reference proteome</keyword>
<dbReference type="OrthoDB" id="9788068at2"/>
<dbReference type="PIRSF" id="PIRSF001220">
    <property type="entry name" value="L-ASNase_gatD"/>
    <property type="match status" value="1"/>
</dbReference>
<gene>
    <name evidence="8" type="ORF">ER308_09630</name>
</gene>
<dbReference type="GO" id="GO:0004067">
    <property type="term" value="F:asparaginase activity"/>
    <property type="evidence" value="ECO:0007669"/>
    <property type="project" value="UniProtKB-UniRule"/>
</dbReference>
<proteinExistence type="inferred from homology"/>
<dbReference type="PIRSF" id="PIRSF500176">
    <property type="entry name" value="L_ASNase"/>
    <property type="match status" value="1"/>
</dbReference>
<evidence type="ECO:0000313" key="8">
    <source>
        <dbReference type="EMBL" id="QBI19788.1"/>
    </source>
</evidence>
<dbReference type="InterPro" id="IPR040919">
    <property type="entry name" value="Asparaginase_C"/>
</dbReference>
<dbReference type="GO" id="GO:0006520">
    <property type="term" value="P:amino acid metabolic process"/>
    <property type="evidence" value="ECO:0007669"/>
    <property type="project" value="InterPro"/>
</dbReference>
<dbReference type="EC" id="3.5.1.1" evidence="2"/>
<dbReference type="InterPro" id="IPR027473">
    <property type="entry name" value="L-asparaginase_C"/>
</dbReference>
<dbReference type="InterPro" id="IPR006034">
    <property type="entry name" value="Asparaginase/glutaminase-like"/>
</dbReference>
<feature type="binding site" evidence="4">
    <location>
        <begin position="97"/>
        <end position="98"/>
    </location>
    <ligand>
        <name>substrate</name>
    </ligand>
</feature>
<feature type="domain" description="L-asparaginase N-terminal" evidence="6">
    <location>
        <begin position="14"/>
        <end position="192"/>
    </location>
</feature>
<sequence length="337" mass="34331">MERGDPEVQVTRPRVCVLATGGTIATVTRGDRVSLRTGEELLAEVPEADELAALECRDLLRLPSHLMGLDAVELVARTAVMEAAREDIGGVVVLHGTDILEEVAFLADLWHGGDDPIVFTGAQRPAGHPVGDGPANIRDAILVAASEVARDVGVLVCLGGTVIPAAAAGKRHTASLEPFGPARATVGQVAGDAFLRHQAVARRDAWPVAPLGHRVDLVRLAAGTDGALVRAAADAGAAGIVLEAFGAGTAPMDVVTAVDDVTRRGTIVLLASRCESGGVWSQPGDGSANHFAAVGAVAVGDLDGAKARMLLLAALATSGGDPEATRKAIEALTPTPA</sequence>
<protein>
    <recommendedName>
        <fullName evidence="2">asparaginase</fullName>
        <ecNumber evidence="2">3.5.1.1</ecNumber>
    </recommendedName>
</protein>
<organism evidence="8 9">
    <name type="scientific">Egibacter rhizosphaerae</name>
    <dbReference type="NCBI Taxonomy" id="1670831"/>
    <lineage>
        <taxon>Bacteria</taxon>
        <taxon>Bacillati</taxon>
        <taxon>Actinomycetota</taxon>
        <taxon>Nitriliruptoria</taxon>
        <taxon>Egibacterales</taxon>
        <taxon>Egibacteraceae</taxon>
        <taxon>Egibacter</taxon>
    </lineage>
</organism>
<feature type="binding site" evidence="4">
    <location>
        <position position="64"/>
    </location>
    <ligand>
        <name>substrate</name>
    </ligand>
</feature>
<dbReference type="SMART" id="SM00870">
    <property type="entry name" value="Asparaginase"/>
    <property type="match status" value="1"/>
</dbReference>
<evidence type="ECO:0000256" key="3">
    <source>
        <dbReference type="PIRSR" id="PIRSR001220-1"/>
    </source>
</evidence>
<evidence type="ECO:0000256" key="1">
    <source>
        <dbReference type="ARBA" id="ARBA00010518"/>
    </source>
</evidence>
<dbReference type="SFLD" id="SFLDS00057">
    <property type="entry name" value="Glutaminase/Asparaginase"/>
    <property type="match status" value="1"/>
</dbReference>
<feature type="active site" evidence="5">
    <location>
        <position position="23"/>
    </location>
</feature>
<dbReference type="Gene3D" id="3.40.50.40">
    <property type="match status" value="1"/>
</dbReference>
<dbReference type="Proteomes" id="UP000291469">
    <property type="component" value="Chromosome"/>
</dbReference>
<dbReference type="PROSITE" id="PS00144">
    <property type="entry name" value="ASN_GLN_ASE_1"/>
    <property type="match status" value="1"/>
</dbReference>
<comment type="similarity">
    <text evidence="1">Belongs to the asparaginase 1 family.</text>
</comment>
<dbReference type="PANTHER" id="PTHR11707">
    <property type="entry name" value="L-ASPARAGINASE"/>
    <property type="match status" value="1"/>
</dbReference>
<dbReference type="AlphaFoldDB" id="A0A411YEZ3"/>
<dbReference type="InterPro" id="IPR020827">
    <property type="entry name" value="Asparaginase/glutaminase_AS1"/>
</dbReference>
<dbReference type="PANTHER" id="PTHR11707:SF28">
    <property type="entry name" value="60 KDA LYSOPHOSPHOLIPASE"/>
    <property type="match status" value="1"/>
</dbReference>
<dbReference type="SUPFAM" id="SSF53774">
    <property type="entry name" value="Glutaminase/Asparaginase"/>
    <property type="match status" value="1"/>
</dbReference>
<evidence type="ECO:0000256" key="5">
    <source>
        <dbReference type="PROSITE-ProRule" id="PRU10099"/>
    </source>
</evidence>
<dbReference type="InterPro" id="IPR037152">
    <property type="entry name" value="L-asparaginase_N_sf"/>
</dbReference>
<dbReference type="PROSITE" id="PS51732">
    <property type="entry name" value="ASN_GLN_ASE_3"/>
    <property type="match status" value="1"/>
</dbReference>
<accession>A0A411YEZ3</accession>
<feature type="active site" description="O-isoaspartyl threonine intermediate" evidence="3">
    <location>
        <position position="23"/>
    </location>
</feature>
<evidence type="ECO:0000259" key="6">
    <source>
        <dbReference type="Pfam" id="PF00710"/>
    </source>
</evidence>
<dbReference type="PRINTS" id="PR00139">
    <property type="entry name" value="ASNGLNASE"/>
</dbReference>
<dbReference type="Pfam" id="PF17763">
    <property type="entry name" value="Asparaginase_C"/>
    <property type="match status" value="1"/>
</dbReference>
<dbReference type="InterPro" id="IPR036152">
    <property type="entry name" value="Asp/glu_Ase-like_sf"/>
</dbReference>
<dbReference type="KEGG" id="erz:ER308_09630"/>
<evidence type="ECO:0000256" key="2">
    <source>
        <dbReference type="ARBA" id="ARBA00012920"/>
    </source>
</evidence>